<dbReference type="PANTHER" id="PTHR30595:SF6">
    <property type="entry name" value="SCHLAFEN ALBA-2 DOMAIN-CONTAINING PROTEIN"/>
    <property type="match status" value="1"/>
</dbReference>
<dbReference type="AlphaFoldDB" id="K1KI48"/>
<dbReference type="InterPro" id="IPR038475">
    <property type="entry name" value="RecG_C_sf"/>
</dbReference>
<evidence type="ECO:0000313" key="2">
    <source>
        <dbReference type="Proteomes" id="UP000005835"/>
    </source>
</evidence>
<dbReference type="PATRIC" id="fig|742823.3.peg.943"/>
<dbReference type="PANTHER" id="PTHR30595">
    <property type="entry name" value="GLPR-RELATED TRANSCRIPTIONAL REPRESSOR"/>
    <property type="match status" value="1"/>
</dbReference>
<sequence>MAAVIPALEPDLRPAYITDRGPVAGSFIRTGDGDKRLTHYEVDRMCESRMQPVWDTEHVSEASVTDLDAAVLKTMVERNRAMTPSVFGGMAGEEILVKTGVLAEGAGRLVPTLGGLLAAGVYPQQFFPRLNIVLTVRGTGETRSINGPVPYMVETAVNLLAERLRTADGFAYPLRACHEAVVNALQHRDYSPEGRGSQVRIDLFDDRLEILNPGGFFRAAVYNRQIHGLAALRNANLTRILECTPCPDADGRPGTVLEPGTQGLLLIDEALEAAGRPRAVVHDWVSAVSLVFFREERIVHWTDFEYDLTTALSERDSIALTEIVRCSGLSRSTVLAKLRRMIDAGLIERMEPLHSPRQRYRLSS</sequence>
<dbReference type="InterPro" id="IPR036390">
    <property type="entry name" value="WH_DNA-bd_sf"/>
</dbReference>
<dbReference type="Proteomes" id="UP000005835">
    <property type="component" value="Unassembled WGS sequence"/>
</dbReference>
<dbReference type="eggNOG" id="COG2865">
    <property type="taxonomic scope" value="Bacteria"/>
</dbReference>
<organism evidence="1 2">
    <name type="scientific">Sutterella wadsworthensis 2_1_59BFAA</name>
    <dbReference type="NCBI Taxonomy" id="742823"/>
    <lineage>
        <taxon>Bacteria</taxon>
        <taxon>Pseudomonadati</taxon>
        <taxon>Pseudomonadota</taxon>
        <taxon>Betaproteobacteria</taxon>
        <taxon>Burkholderiales</taxon>
        <taxon>Sutterellaceae</taxon>
        <taxon>Sutterella</taxon>
    </lineage>
</organism>
<dbReference type="HOGENOM" id="CLU_024970_6_1_4"/>
<keyword evidence="2" id="KW-1185">Reference proteome</keyword>
<name>K1KI48_9BURK</name>
<dbReference type="Gene3D" id="1.10.10.10">
    <property type="entry name" value="Winged helix-like DNA-binding domain superfamily/Winged helix DNA-binding domain"/>
    <property type="match status" value="1"/>
</dbReference>
<accession>K1KI48</accession>
<dbReference type="SUPFAM" id="SSF46785">
    <property type="entry name" value="Winged helix' DNA-binding domain"/>
    <property type="match status" value="1"/>
</dbReference>
<evidence type="ECO:0000313" key="1">
    <source>
        <dbReference type="EMBL" id="EKB31424.1"/>
    </source>
</evidence>
<gene>
    <name evidence="1" type="ORF">HMPREF9465_00955</name>
</gene>
<protein>
    <submittedName>
        <fullName evidence="1">Uncharacterized protein</fullName>
    </submittedName>
</protein>
<comment type="caution">
    <text evidence="1">The sequence shown here is derived from an EMBL/GenBank/DDBJ whole genome shotgun (WGS) entry which is preliminary data.</text>
</comment>
<dbReference type="InterPro" id="IPR036388">
    <property type="entry name" value="WH-like_DNA-bd_sf"/>
</dbReference>
<reference evidence="1 2" key="1">
    <citation type="submission" date="2012-05" db="EMBL/GenBank/DDBJ databases">
        <title>The Genome Sequence of Sutterella wadsworthensis 2_1_59BFAA.</title>
        <authorList>
            <consortium name="The Broad Institute Genome Sequencing Platform"/>
            <person name="Earl A."/>
            <person name="Ward D."/>
            <person name="Feldgarden M."/>
            <person name="Gevers D."/>
            <person name="Daigneault M."/>
            <person name="Strauss J."/>
            <person name="Allen-Vercoe E."/>
            <person name="Walker B."/>
            <person name="Young S.K."/>
            <person name="Zeng Q."/>
            <person name="Gargeya S."/>
            <person name="Fitzgerald M."/>
            <person name="Haas B."/>
            <person name="Abouelleil A."/>
            <person name="Alvarado L."/>
            <person name="Arachchi H.M."/>
            <person name="Berlin A.M."/>
            <person name="Chapman S.B."/>
            <person name="Goldberg J."/>
            <person name="Griggs A."/>
            <person name="Gujja S."/>
            <person name="Hansen M."/>
            <person name="Howarth C."/>
            <person name="Imamovic A."/>
            <person name="Larimer J."/>
            <person name="McCowen C."/>
            <person name="Montmayeur A."/>
            <person name="Murphy C."/>
            <person name="Neiman D."/>
            <person name="Pearson M."/>
            <person name="Priest M."/>
            <person name="Roberts A."/>
            <person name="Saif S."/>
            <person name="Shea T."/>
            <person name="Sisk P."/>
            <person name="Sykes S."/>
            <person name="Wortman J."/>
            <person name="Nusbaum C."/>
            <person name="Birren B."/>
        </authorList>
    </citation>
    <scope>NUCLEOTIDE SEQUENCE [LARGE SCALE GENOMIC DNA]</scope>
    <source>
        <strain evidence="1 2">2_1_59BFAA</strain>
    </source>
</reference>
<dbReference type="STRING" id="742823.HMPREF9465_00955"/>
<dbReference type="Pfam" id="PF13749">
    <property type="entry name" value="HATPase_c_4"/>
    <property type="match status" value="1"/>
</dbReference>
<dbReference type="OrthoDB" id="9768354at2"/>
<dbReference type="Gene3D" id="3.30.565.60">
    <property type="match status" value="1"/>
</dbReference>
<dbReference type="RefSeq" id="WP_005434657.1">
    <property type="nucleotide sequence ID" value="NZ_JH815515.1"/>
</dbReference>
<dbReference type="EMBL" id="ADMG01000025">
    <property type="protein sequence ID" value="EKB31424.1"/>
    <property type="molecule type" value="Genomic_DNA"/>
</dbReference>
<proteinExistence type="predicted"/>